<dbReference type="InterPro" id="IPR011621">
    <property type="entry name" value="Metal-dep_PHydrolase_7TM_intra"/>
</dbReference>
<reference evidence="3" key="2">
    <citation type="submission" date="2014-09" db="EMBL/GenBank/DDBJ databases">
        <title>Criblamydia sequanensis harbors a mega-plasmid encoding arsenite resistance.</title>
        <authorList>
            <person name="Bertelli C."/>
            <person name="Goesmann A."/>
            <person name="Greub G."/>
        </authorList>
    </citation>
    <scope>NUCLEOTIDE SEQUENCE [LARGE SCALE GENOMIC DNA]</scope>
    <source>
        <strain evidence="3">CRIB-18</strain>
    </source>
</reference>
<feature type="transmembrane region" description="Helical" evidence="1">
    <location>
        <begin position="390"/>
        <end position="407"/>
    </location>
</feature>
<feature type="transmembrane region" description="Helical" evidence="1">
    <location>
        <begin position="414"/>
        <end position="436"/>
    </location>
</feature>
<evidence type="ECO:0000313" key="3">
    <source>
        <dbReference type="EMBL" id="CDR33541.1"/>
    </source>
</evidence>
<comment type="caution">
    <text evidence="3">The sequence shown here is derived from an EMBL/GenBank/DDBJ whole genome shotgun (WGS) entry which is preliminary data.</text>
</comment>
<dbReference type="InterPro" id="IPR052722">
    <property type="entry name" value="PgpH_phosphodiesterase"/>
</dbReference>
<dbReference type="Proteomes" id="UP000031552">
    <property type="component" value="Unassembled WGS sequence"/>
</dbReference>
<keyword evidence="4" id="KW-1185">Reference proteome</keyword>
<keyword evidence="1" id="KW-0812">Transmembrane</keyword>
<feature type="transmembrane region" description="Helical" evidence="1">
    <location>
        <begin position="275"/>
        <end position="301"/>
    </location>
</feature>
<evidence type="ECO:0000256" key="1">
    <source>
        <dbReference type="SAM" id="Phobius"/>
    </source>
</evidence>
<name>A0A090CYK9_9BACT</name>
<dbReference type="Pfam" id="PF07698">
    <property type="entry name" value="7TM-7TMR_HD"/>
    <property type="match status" value="1"/>
</dbReference>
<feature type="transmembrane region" description="Helical" evidence="1">
    <location>
        <begin position="313"/>
        <end position="335"/>
    </location>
</feature>
<dbReference type="PANTHER" id="PTHR36442:SF1">
    <property type="entry name" value="CYCLIC-DI-AMP PHOSPHODIESTERASE PGPH"/>
    <property type="match status" value="1"/>
</dbReference>
<dbReference type="PANTHER" id="PTHR36442">
    <property type="entry name" value="CYCLIC-DI-AMP PHOSPHODIESTERASE PGPH"/>
    <property type="match status" value="1"/>
</dbReference>
<evidence type="ECO:0000313" key="4">
    <source>
        <dbReference type="Proteomes" id="UP000031552"/>
    </source>
</evidence>
<feature type="transmembrane region" description="Helical" evidence="1">
    <location>
        <begin position="448"/>
        <end position="468"/>
    </location>
</feature>
<dbReference type="SUPFAM" id="SSF109604">
    <property type="entry name" value="HD-domain/PDEase-like"/>
    <property type="match status" value="1"/>
</dbReference>
<dbReference type="STRING" id="1437425.CSEC_0709"/>
<feature type="transmembrane region" description="Helical" evidence="1">
    <location>
        <begin position="341"/>
        <end position="359"/>
    </location>
</feature>
<gene>
    <name evidence="3" type="ORF">CSEC_0709</name>
</gene>
<protein>
    <submittedName>
        <fullName evidence="3">Membrane bound phosphohydrolase</fullName>
    </submittedName>
</protein>
<organism evidence="3 4">
    <name type="scientific">Candidatus Criblamydia sequanensis CRIB-18</name>
    <dbReference type="NCBI Taxonomy" id="1437425"/>
    <lineage>
        <taxon>Bacteria</taxon>
        <taxon>Pseudomonadati</taxon>
        <taxon>Chlamydiota</taxon>
        <taxon>Chlamydiia</taxon>
        <taxon>Parachlamydiales</taxon>
        <taxon>Candidatus Criblamydiaceae</taxon>
        <taxon>Candidatus Criblamydia</taxon>
    </lineage>
</organism>
<dbReference type="Pfam" id="PF07697">
    <property type="entry name" value="7TMR-HDED"/>
    <property type="match status" value="1"/>
</dbReference>
<dbReference type="RefSeq" id="WP_041017011.1">
    <property type="nucleotide sequence ID" value="NZ_CCEJ010000003.1"/>
</dbReference>
<evidence type="ECO:0000259" key="2">
    <source>
        <dbReference type="SMART" id="SM00471"/>
    </source>
</evidence>
<dbReference type="EMBL" id="CCEJ010000003">
    <property type="protein sequence ID" value="CDR33541.1"/>
    <property type="molecule type" value="Genomic_DNA"/>
</dbReference>
<feature type="domain" description="HD/PDEase" evidence="2">
    <location>
        <begin position="497"/>
        <end position="656"/>
    </location>
</feature>
<dbReference type="Gene3D" id="1.10.3210.10">
    <property type="entry name" value="Hypothetical protein af1432"/>
    <property type="match status" value="1"/>
</dbReference>
<dbReference type="SMART" id="SM00471">
    <property type="entry name" value="HDc"/>
    <property type="match status" value="1"/>
</dbReference>
<dbReference type="NCBIfam" id="TIGR00277">
    <property type="entry name" value="HDIG"/>
    <property type="match status" value="1"/>
</dbReference>
<keyword evidence="1" id="KW-0472">Membrane</keyword>
<sequence>MHDEFVDSVNDVELKFSREQGFFDKSRGVRILIASFFFLCLFGFLHFRDVKVPLLEPGTNAPDYVVSQVDFDFLDDEATIILKQESVRDIGKIYQLSEREIRKRKADLEDHLTHDQTWREKVGSVSFDEISKGIEAFESTLTDVRFTDPRTLKKMKEAGFDISNYLIFSPTDINKNIKIPLQIWRVLASESFPLDSFHAATASLITSYFSDLDWQFEEDIPSQKLLRKKIMETVEDKYTHVSAGNRIIDQGDKVTPRHVSMLHAMKMALTDERNLWHPLTLLGSLLLTLILTLVSIAYLKTNHKEVLASNRKLFLLVTIIVLTLALSKGTEFLILNMESKWLQVIRFPVFVPFAAIMLCSLMNPGIATFASGFLVVVLTLTLAFDQQGFMIMNIVASIVAILSTRRLRQRKEIFIVCLKAWLSCVIVAFAINLYQYGLRDVVVLTDSISAAIFMLLTAVMVVGLLPLFESLFKIMTDVTLMEYFDPNNDLLRRLSIEAPGTYQHSVVVGNLAEAAALSIGANGLFCRVATMYHDIGKMITPQYFTENQLPGMNIHQLLTPLESAQVIIAHVSEGVALARKASLPEQFIDIIKQHHGNTLVYYFYKKQLEKLGGDKQQIDESDFRYSGPKPRSKESVIIMIADSLEAASRSLDAATEKNIEELADRLIKDKADDGQFDECLLTFEELALVKETLIKTLVAYSHSRIKYPAQEVQVQKPMPDINA</sequence>
<dbReference type="eggNOG" id="COG1480">
    <property type="taxonomic scope" value="Bacteria"/>
</dbReference>
<dbReference type="OrthoDB" id="9806952at2"/>
<feature type="transmembrane region" description="Helical" evidence="1">
    <location>
        <begin position="28"/>
        <end position="47"/>
    </location>
</feature>
<reference evidence="3" key="1">
    <citation type="submission" date="2013-12" db="EMBL/GenBank/DDBJ databases">
        <authorList>
            <person name="Linke B."/>
        </authorList>
    </citation>
    <scope>NUCLEOTIDE SEQUENCE [LARGE SCALE GENOMIC DNA]</scope>
    <source>
        <strain evidence="3">CRIB-18</strain>
    </source>
</reference>
<dbReference type="CDD" id="cd00077">
    <property type="entry name" value="HDc"/>
    <property type="match status" value="1"/>
</dbReference>
<keyword evidence="1" id="KW-1133">Transmembrane helix</keyword>
<dbReference type="AlphaFoldDB" id="A0A090CYK9"/>
<dbReference type="InterPro" id="IPR011624">
    <property type="entry name" value="Metal-dep_PHydrolase_7TM_extra"/>
</dbReference>
<dbReference type="InterPro" id="IPR006674">
    <property type="entry name" value="HD_domain"/>
</dbReference>
<proteinExistence type="predicted"/>
<dbReference type="InterPro" id="IPR006675">
    <property type="entry name" value="HDIG_dom"/>
</dbReference>
<dbReference type="InterPro" id="IPR003607">
    <property type="entry name" value="HD/PDEase_dom"/>
</dbReference>
<dbReference type="Pfam" id="PF01966">
    <property type="entry name" value="HD"/>
    <property type="match status" value="1"/>
</dbReference>
<accession>A0A090CYK9</accession>
<dbReference type="GO" id="GO:0016787">
    <property type="term" value="F:hydrolase activity"/>
    <property type="evidence" value="ECO:0007669"/>
    <property type="project" value="UniProtKB-KW"/>
</dbReference>